<dbReference type="KEGG" id="dord:105981571"/>
<name>A0A1S3EPB9_DIPOR</name>
<evidence type="ECO:0000313" key="4">
    <source>
        <dbReference type="RefSeq" id="XP_012866233.1"/>
    </source>
</evidence>
<feature type="chain" id="PRO_5010226307" evidence="1">
    <location>
        <begin position="22"/>
        <end position="90"/>
    </location>
</feature>
<feature type="signal peptide" evidence="1">
    <location>
        <begin position="1"/>
        <end position="21"/>
    </location>
</feature>
<evidence type="ECO:0000256" key="1">
    <source>
        <dbReference type="SAM" id="SignalP"/>
    </source>
</evidence>
<dbReference type="Pfam" id="PF00095">
    <property type="entry name" value="WAP"/>
    <property type="match status" value="1"/>
</dbReference>
<evidence type="ECO:0000259" key="2">
    <source>
        <dbReference type="Pfam" id="PF00095"/>
    </source>
</evidence>
<gene>
    <name evidence="4" type="primary">LOC105981571</name>
</gene>
<protein>
    <submittedName>
        <fullName evidence="4">WAP four-disulfide core domain protein 10A-like</fullName>
    </submittedName>
</protein>
<reference evidence="4" key="1">
    <citation type="submission" date="2025-08" db="UniProtKB">
        <authorList>
            <consortium name="RefSeq"/>
        </authorList>
    </citation>
    <scope>IDENTIFICATION</scope>
    <source>
        <tissue evidence="4">Kidney</tissue>
    </source>
</reference>
<proteinExistence type="predicted"/>
<dbReference type="GeneID" id="105981571"/>
<keyword evidence="1" id="KW-0732">Signal</keyword>
<feature type="domain" description="WAP" evidence="2">
    <location>
        <begin position="46"/>
        <end position="82"/>
    </location>
</feature>
<organism evidence="3 4">
    <name type="scientific">Dipodomys ordii</name>
    <name type="common">Ord's kangaroo rat</name>
    <dbReference type="NCBI Taxonomy" id="10020"/>
    <lineage>
        <taxon>Eukaryota</taxon>
        <taxon>Metazoa</taxon>
        <taxon>Chordata</taxon>
        <taxon>Craniata</taxon>
        <taxon>Vertebrata</taxon>
        <taxon>Euteleostomi</taxon>
        <taxon>Mammalia</taxon>
        <taxon>Eutheria</taxon>
        <taxon>Euarchontoglires</taxon>
        <taxon>Glires</taxon>
        <taxon>Rodentia</taxon>
        <taxon>Castorimorpha</taxon>
        <taxon>Heteromyidae</taxon>
        <taxon>Dipodomyinae</taxon>
        <taxon>Dipodomys</taxon>
    </lineage>
</organism>
<dbReference type="InParanoid" id="A0A1S3EPB9"/>
<dbReference type="RefSeq" id="XP_012866233.1">
    <property type="nucleotide sequence ID" value="XM_013010779.1"/>
</dbReference>
<dbReference type="AlphaFoldDB" id="A0A1S3EPB9"/>
<keyword evidence="3" id="KW-1185">Reference proteome</keyword>
<dbReference type="GO" id="GO:0005576">
    <property type="term" value="C:extracellular region"/>
    <property type="evidence" value="ECO:0007669"/>
    <property type="project" value="InterPro"/>
</dbReference>
<dbReference type="InterPro" id="IPR008197">
    <property type="entry name" value="WAP_dom"/>
</dbReference>
<dbReference type="Proteomes" id="UP000081671">
    <property type="component" value="Unplaced"/>
</dbReference>
<evidence type="ECO:0000313" key="3">
    <source>
        <dbReference type="Proteomes" id="UP000081671"/>
    </source>
</evidence>
<sequence>MKWLVLQWLLFLCFLIVPVGGSWKGKTFFDLDIPEYLISGPILEPCRKRPTQDQCKPNCMKHEHCAGEHHCCHSYCGSVCMPRKEFEKDK</sequence>
<dbReference type="OrthoDB" id="9614451at2759"/>
<dbReference type="GO" id="GO:0030414">
    <property type="term" value="F:peptidase inhibitor activity"/>
    <property type="evidence" value="ECO:0007669"/>
    <property type="project" value="InterPro"/>
</dbReference>
<accession>A0A1S3EPB9</accession>